<dbReference type="EMBL" id="BPVZ01000073">
    <property type="protein sequence ID" value="GKV26709.1"/>
    <property type="molecule type" value="Genomic_DNA"/>
</dbReference>
<sequence length="71" mass="8446">MLHCYQSRWRPCIHPHQQMPLPCLKISPLSFCEYQEKATEEQRVQSMQRAFNVSREDPHKLISKTNGFLCL</sequence>
<protein>
    <submittedName>
        <fullName evidence="1">Uncharacterized protein</fullName>
    </submittedName>
</protein>
<evidence type="ECO:0000313" key="1">
    <source>
        <dbReference type="EMBL" id="GKV26709.1"/>
    </source>
</evidence>
<name>A0AAV5KQ22_9ROSI</name>
<proteinExistence type="predicted"/>
<evidence type="ECO:0000313" key="2">
    <source>
        <dbReference type="Proteomes" id="UP001054252"/>
    </source>
</evidence>
<gene>
    <name evidence="1" type="ORF">SLEP1_g35959</name>
</gene>
<comment type="caution">
    <text evidence="1">The sequence shown here is derived from an EMBL/GenBank/DDBJ whole genome shotgun (WGS) entry which is preliminary data.</text>
</comment>
<keyword evidence="2" id="KW-1185">Reference proteome</keyword>
<dbReference type="Proteomes" id="UP001054252">
    <property type="component" value="Unassembled WGS sequence"/>
</dbReference>
<organism evidence="1 2">
    <name type="scientific">Rubroshorea leprosula</name>
    <dbReference type="NCBI Taxonomy" id="152421"/>
    <lineage>
        <taxon>Eukaryota</taxon>
        <taxon>Viridiplantae</taxon>
        <taxon>Streptophyta</taxon>
        <taxon>Embryophyta</taxon>
        <taxon>Tracheophyta</taxon>
        <taxon>Spermatophyta</taxon>
        <taxon>Magnoliopsida</taxon>
        <taxon>eudicotyledons</taxon>
        <taxon>Gunneridae</taxon>
        <taxon>Pentapetalae</taxon>
        <taxon>rosids</taxon>
        <taxon>malvids</taxon>
        <taxon>Malvales</taxon>
        <taxon>Dipterocarpaceae</taxon>
        <taxon>Rubroshorea</taxon>
    </lineage>
</organism>
<reference evidence="1 2" key="1">
    <citation type="journal article" date="2021" name="Commun. Biol.">
        <title>The genome of Shorea leprosula (Dipterocarpaceae) highlights the ecological relevance of drought in aseasonal tropical rainforests.</title>
        <authorList>
            <person name="Ng K.K.S."/>
            <person name="Kobayashi M.J."/>
            <person name="Fawcett J.A."/>
            <person name="Hatakeyama M."/>
            <person name="Paape T."/>
            <person name="Ng C.H."/>
            <person name="Ang C.C."/>
            <person name="Tnah L.H."/>
            <person name="Lee C.T."/>
            <person name="Nishiyama T."/>
            <person name="Sese J."/>
            <person name="O'Brien M.J."/>
            <person name="Copetti D."/>
            <person name="Mohd Noor M.I."/>
            <person name="Ong R.C."/>
            <person name="Putra M."/>
            <person name="Sireger I.Z."/>
            <person name="Indrioko S."/>
            <person name="Kosugi Y."/>
            <person name="Izuno A."/>
            <person name="Isagi Y."/>
            <person name="Lee S.L."/>
            <person name="Shimizu K.K."/>
        </authorList>
    </citation>
    <scope>NUCLEOTIDE SEQUENCE [LARGE SCALE GENOMIC DNA]</scope>
    <source>
        <strain evidence="1">214</strain>
    </source>
</reference>
<accession>A0AAV5KQ22</accession>
<dbReference type="AlphaFoldDB" id="A0AAV5KQ22"/>